<evidence type="ECO:0000313" key="2">
    <source>
        <dbReference type="EMBL" id="GAA0141464.1"/>
    </source>
</evidence>
<dbReference type="Proteomes" id="UP001454036">
    <property type="component" value="Unassembled WGS sequence"/>
</dbReference>
<dbReference type="AlphaFoldDB" id="A0AAV3NQ17"/>
<protein>
    <submittedName>
        <fullName evidence="2">Uncharacterized protein</fullName>
    </submittedName>
</protein>
<keyword evidence="3" id="KW-1185">Reference proteome</keyword>
<organism evidence="2 3">
    <name type="scientific">Lithospermum erythrorhizon</name>
    <name type="common">Purple gromwell</name>
    <name type="synonym">Lithospermum officinale var. erythrorhizon</name>
    <dbReference type="NCBI Taxonomy" id="34254"/>
    <lineage>
        <taxon>Eukaryota</taxon>
        <taxon>Viridiplantae</taxon>
        <taxon>Streptophyta</taxon>
        <taxon>Embryophyta</taxon>
        <taxon>Tracheophyta</taxon>
        <taxon>Spermatophyta</taxon>
        <taxon>Magnoliopsida</taxon>
        <taxon>eudicotyledons</taxon>
        <taxon>Gunneridae</taxon>
        <taxon>Pentapetalae</taxon>
        <taxon>asterids</taxon>
        <taxon>lamiids</taxon>
        <taxon>Boraginales</taxon>
        <taxon>Boraginaceae</taxon>
        <taxon>Boraginoideae</taxon>
        <taxon>Lithospermeae</taxon>
        <taxon>Lithospermum</taxon>
    </lineage>
</organism>
<sequence length="119" mass="13021">MVGTRASFNLGQFIFDQIVHHAQSHAVLKPIAYPSMICSILEAQKSDILTTKDIEWPAPGFITISPKLMQETHVAHIPLRATGLARKSMLEERLRSLGGEDDPAVDPIASDSEAKASQE</sequence>
<proteinExistence type="predicted"/>
<name>A0AAV3NQ17_LITER</name>
<dbReference type="EMBL" id="BAABME010000287">
    <property type="protein sequence ID" value="GAA0141464.1"/>
    <property type="molecule type" value="Genomic_DNA"/>
</dbReference>
<evidence type="ECO:0000256" key="1">
    <source>
        <dbReference type="SAM" id="MobiDB-lite"/>
    </source>
</evidence>
<feature type="region of interest" description="Disordered" evidence="1">
    <location>
        <begin position="95"/>
        <end position="119"/>
    </location>
</feature>
<accession>A0AAV3NQ17</accession>
<gene>
    <name evidence="2" type="ORF">LIER_02601</name>
</gene>
<comment type="caution">
    <text evidence="2">The sequence shown here is derived from an EMBL/GenBank/DDBJ whole genome shotgun (WGS) entry which is preliminary data.</text>
</comment>
<evidence type="ECO:0000313" key="3">
    <source>
        <dbReference type="Proteomes" id="UP001454036"/>
    </source>
</evidence>
<reference evidence="2 3" key="1">
    <citation type="submission" date="2024-01" db="EMBL/GenBank/DDBJ databases">
        <title>The complete chloroplast genome sequence of Lithospermum erythrorhizon: insights into the phylogenetic relationship among Boraginaceae species and the maternal lineages of purple gromwells.</title>
        <authorList>
            <person name="Okada T."/>
            <person name="Watanabe K."/>
        </authorList>
    </citation>
    <scope>NUCLEOTIDE SEQUENCE [LARGE SCALE GENOMIC DNA]</scope>
</reference>